<dbReference type="AlphaFoldDB" id="A0AAV2A642"/>
<reference evidence="1 2" key="1">
    <citation type="submission" date="2024-04" db="EMBL/GenBank/DDBJ databases">
        <authorList>
            <person name="Rising A."/>
            <person name="Reimegard J."/>
            <person name="Sonavane S."/>
            <person name="Akerstrom W."/>
            <person name="Nylinder S."/>
            <person name="Hedman E."/>
            <person name="Kallberg Y."/>
        </authorList>
    </citation>
    <scope>NUCLEOTIDE SEQUENCE [LARGE SCALE GENOMIC DNA]</scope>
</reference>
<dbReference type="Proteomes" id="UP001497382">
    <property type="component" value="Unassembled WGS sequence"/>
</dbReference>
<dbReference type="EMBL" id="CAXIEN010000118">
    <property type="protein sequence ID" value="CAL1279111.1"/>
    <property type="molecule type" value="Genomic_DNA"/>
</dbReference>
<proteinExistence type="predicted"/>
<evidence type="ECO:0000313" key="2">
    <source>
        <dbReference type="Proteomes" id="UP001497382"/>
    </source>
</evidence>
<comment type="caution">
    <text evidence="1">The sequence shown here is derived from an EMBL/GenBank/DDBJ whole genome shotgun (WGS) entry which is preliminary data.</text>
</comment>
<evidence type="ECO:0000313" key="1">
    <source>
        <dbReference type="EMBL" id="CAL1279111.1"/>
    </source>
</evidence>
<sequence>MPELARFQSCCMAINFKTGQGAAFRLLQFVQMRDRNFWEFRHPEHRRTWLYRIEEVFCRFLPELKPCVACFKPYKVHNRKTWYSFKLSVNQYFVLVQFAFMESILQICHVLLAIGEMKRGLKSLDPF</sequence>
<accession>A0AAV2A642</accession>
<protein>
    <submittedName>
        <fullName evidence="1">Uncharacterized protein</fullName>
    </submittedName>
</protein>
<keyword evidence="2" id="KW-1185">Reference proteome</keyword>
<organism evidence="1 2">
    <name type="scientific">Larinioides sclopetarius</name>
    <dbReference type="NCBI Taxonomy" id="280406"/>
    <lineage>
        <taxon>Eukaryota</taxon>
        <taxon>Metazoa</taxon>
        <taxon>Ecdysozoa</taxon>
        <taxon>Arthropoda</taxon>
        <taxon>Chelicerata</taxon>
        <taxon>Arachnida</taxon>
        <taxon>Araneae</taxon>
        <taxon>Araneomorphae</taxon>
        <taxon>Entelegynae</taxon>
        <taxon>Araneoidea</taxon>
        <taxon>Araneidae</taxon>
        <taxon>Larinioides</taxon>
    </lineage>
</organism>
<gene>
    <name evidence="1" type="ORF">LARSCL_LOCUS10155</name>
</gene>
<name>A0AAV2A642_9ARAC</name>